<reference evidence="3 4" key="1">
    <citation type="journal article" date="2011" name="Proc. Natl. Acad. Sci. U.S.A.">
        <title>Evolutionary erosion of yeast sex chromosomes by mating-type switching accidents.</title>
        <authorList>
            <person name="Gordon J.L."/>
            <person name="Armisen D."/>
            <person name="Proux-Wera E."/>
            <person name="Oheigeartaigh S.S."/>
            <person name="Byrne K.P."/>
            <person name="Wolfe K.H."/>
        </authorList>
    </citation>
    <scope>NUCLEOTIDE SEQUENCE [LARGE SCALE GENOMIC DNA]</scope>
    <source>
        <strain evidence="4">ATCC 76901 / BCRC 22586 / CBS 4309 / NBRC 1992 / NRRL Y-12630</strain>
    </source>
</reference>
<dbReference type="PANTHER" id="PTHR12634">
    <property type="entry name" value="SIT4 YEAST -ASSOCIATING PROTEIN-RELATED"/>
    <property type="match status" value="1"/>
</dbReference>
<proteinExistence type="inferred from homology"/>
<dbReference type="GO" id="GO:0019888">
    <property type="term" value="F:protein phosphatase regulator activity"/>
    <property type="evidence" value="ECO:0007669"/>
    <property type="project" value="TreeGrafter"/>
</dbReference>
<dbReference type="HOGENOM" id="CLU_003676_2_1_1"/>
<comment type="similarity">
    <text evidence="1">Belongs to the SAPS family.</text>
</comment>
<organism evidence="3 4">
    <name type="scientific">Naumovozyma castellii</name>
    <name type="common">Yeast</name>
    <name type="synonym">Saccharomyces castellii</name>
    <dbReference type="NCBI Taxonomy" id="27288"/>
    <lineage>
        <taxon>Eukaryota</taxon>
        <taxon>Fungi</taxon>
        <taxon>Dikarya</taxon>
        <taxon>Ascomycota</taxon>
        <taxon>Saccharomycotina</taxon>
        <taxon>Saccharomycetes</taxon>
        <taxon>Saccharomycetales</taxon>
        <taxon>Saccharomycetaceae</taxon>
        <taxon>Naumovozyma</taxon>
    </lineage>
</organism>
<dbReference type="GO" id="GO:0005634">
    <property type="term" value="C:nucleus"/>
    <property type="evidence" value="ECO:0007669"/>
    <property type="project" value="TreeGrafter"/>
</dbReference>
<dbReference type="GO" id="GO:0000082">
    <property type="term" value="P:G1/S transition of mitotic cell cycle"/>
    <property type="evidence" value="ECO:0007669"/>
    <property type="project" value="EnsemblFungi"/>
</dbReference>
<feature type="region of interest" description="Disordered" evidence="2">
    <location>
        <begin position="52"/>
        <end position="89"/>
    </location>
</feature>
<evidence type="ECO:0000256" key="2">
    <source>
        <dbReference type="SAM" id="MobiDB-lite"/>
    </source>
</evidence>
<feature type="compositionally biased region" description="Basic residues" evidence="2">
    <location>
        <begin position="59"/>
        <end position="74"/>
    </location>
</feature>
<dbReference type="EMBL" id="HE576756">
    <property type="protein sequence ID" value="CCC70107.1"/>
    <property type="molecule type" value="Genomic_DNA"/>
</dbReference>
<dbReference type="OrthoDB" id="295029at2759"/>
<evidence type="ECO:0000313" key="4">
    <source>
        <dbReference type="Proteomes" id="UP000001640"/>
    </source>
</evidence>
<protein>
    <submittedName>
        <fullName evidence="3">Uncharacterized protein</fullName>
    </submittedName>
</protein>
<dbReference type="RefSeq" id="XP_003676468.1">
    <property type="nucleotide sequence ID" value="XM_003676420.1"/>
</dbReference>
<reference key="2">
    <citation type="submission" date="2011-08" db="EMBL/GenBank/DDBJ databases">
        <title>Genome sequence of Naumovozyma castellii.</title>
        <authorList>
            <person name="Gordon J.L."/>
            <person name="Armisen D."/>
            <person name="Proux-Wera E."/>
            <person name="OhEigeartaigh S.S."/>
            <person name="Byrne K.P."/>
            <person name="Wolfe K.H."/>
        </authorList>
    </citation>
    <scope>NUCLEOTIDE SEQUENCE</scope>
    <source>
        <strain>Type strain:CBS 4309</strain>
    </source>
</reference>
<dbReference type="AlphaFoldDB" id="G0VF42"/>
<keyword evidence="4" id="KW-1185">Reference proteome</keyword>
<name>G0VF42_NAUCA</name>
<dbReference type="PANTHER" id="PTHR12634:SF14">
    <property type="entry name" value="SIT4-ASSOCIATING PROTEIN SAP155-RELATED"/>
    <property type="match status" value="1"/>
</dbReference>
<dbReference type="eggNOG" id="KOG2073">
    <property type="taxonomic scope" value="Eukaryota"/>
</dbReference>
<dbReference type="GO" id="GO:1903765">
    <property type="term" value="P:negative regulation of potassium ion export across plasma membrane"/>
    <property type="evidence" value="ECO:0007669"/>
    <property type="project" value="EnsemblFungi"/>
</dbReference>
<dbReference type="GO" id="GO:0008287">
    <property type="term" value="C:protein serine/threonine phosphatase complex"/>
    <property type="evidence" value="ECO:0007669"/>
    <property type="project" value="EnsemblFungi"/>
</dbReference>
<dbReference type="GO" id="GO:0019903">
    <property type="term" value="F:protein phosphatase binding"/>
    <property type="evidence" value="ECO:0007669"/>
    <property type="project" value="InterPro"/>
</dbReference>
<evidence type="ECO:0000256" key="1">
    <source>
        <dbReference type="ARBA" id="ARBA00006180"/>
    </source>
</evidence>
<dbReference type="STRING" id="1064592.G0VF42"/>
<dbReference type="GO" id="GO:0005829">
    <property type="term" value="C:cytosol"/>
    <property type="evidence" value="ECO:0007669"/>
    <property type="project" value="TreeGrafter"/>
</dbReference>
<dbReference type="InterPro" id="IPR007587">
    <property type="entry name" value="SAPS"/>
</dbReference>
<dbReference type="Proteomes" id="UP000001640">
    <property type="component" value="Chromosome 5"/>
</dbReference>
<dbReference type="InParanoid" id="G0VF42"/>
<dbReference type="GeneID" id="96903740"/>
<sequence length="828" mass="95536">MSFWPFPQDSTSNVSKILDEYFDILNSLRKANLIEDDDNDVPLRGEEQIHDSYGSSKFQPRKHKHRTRKRKRKLAVTSEESSCDRDTESKKSNDVVVSKVSLDNSFIERILDELDLMDELGKKNNVLLDFLCFGYFFDSDSKKIMNMQYLIDQLISCVQYLTNASITSVDEDKANDNMRSQEGPNFLHKATIISNILSFDEWLISESLIKNMNYLNEIWSVLSNVKLETEDSPLLPIFLKVNESLLLSRKDQYLNFIRTRKTLVDEFFKHMNIPVLLDFLLKLIATDKPDYPTGIIELLDDQRVIQKCLKFFKNDQYSADVQACASDFLKALIGISANVPLDEMSVGPNLLSRALASPDVVDHLINIILNENGTALNHTISVVIELIRKNNSDYDEINLLETTTRSHLPSNRDPIYLGYLLKKFSDKIENIFALVDDMADKTIMKRIRINQINQEFQPLGFERIKIVELIAELLHCSNMGLMNSKRAEHIALKRDHLRLQLPHQLQDALQDLEINKTEHSDIISDNNSINNDLTTGSVTDEDEDVLIENVSEHPERSFIDSDSDDDLDTIDVAEIDDSFEIPYINEKQNSKLRNGPTIGDRFKINLYDNQIIIKILILFLKNPWNNFWHNVIFDIIQQLFNGRMDFSYNSFIVYSLFNLEKASQFKKTDSNANSNNQILLGNFNITKDFILLGYQKSYEFYEKWKTNLGYMGHLVLIAEEVVKFSKLYKVELISPDIQKILQEKEWIFYMDEVLHSTRIMYSKILGGGSFVDDGNGNVVPQFIESSDPYEEHLETNDETSESLLTELDIHLKVGEIWKPGPESTPPNQ</sequence>
<gene>
    <name evidence="3" type="primary">NCAS0E00370</name>
    <name evidence="3" type="ordered locus">NCAS_0E00370</name>
</gene>
<evidence type="ECO:0000313" key="3">
    <source>
        <dbReference type="EMBL" id="CCC70107.1"/>
    </source>
</evidence>
<accession>G0VF42</accession>
<dbReference type="KEGG" id="ncs:NCAS_0E00370"/>
<dbReference type="OMA" id="SDYDLNC"/>
<dbReference type="Pfam" id="PF04499">
    <property type="entry name" value="SAPS"/>
    <property type="match status" value="1"/>
</dbReference>